<dbReference type="PROSITE" id="PS51843">
    <property type="entry name" value="NR_LBD"/>
    <property type="match status" value="1"/>
</dbReference>
<keyword evidence="8" id="KW-0675">Receptor</keyword>
<accession>E3N7G4</accession>
<dbReference type="STRING" id="31234.E3N7G4"/>
<evidence type="ECO:0000256" key="5">
    <source>
        <dbReference type="ARBA" id="ARBA00023015"/>
    </source>
</evidence>
<dbReference type="PRINTS" id="PR00047">
    <property type="entry name" value="STROIDFINGER"/>
</dbReference>
<dbReference type="InterPro" id="IPR000536">
    <property type="entry name" value="Nucl_hrmn_rcpt_lig-bd"/>
</dbReference>
<comment type="similarity">
    <text evidence="1">Belongs to the nuclear hormone receptor family.</text>
</comment>
<dbReference type="HOGENOM" id="CLU_007368_3_0_1"/>
<dbReference type="Pfam" id="PF00104">
    <property type="entry name" value="Hormone_recep"/>
    <property type="match status" value="1"/>
</dbReference>
<evidence type="ECO:0000256" key="3">
    <source>
        <dbReference type="ARBA" id="ARBA00022771"/>
    </source>
</evidence>
<evidence type="ECO:0000313" key="12">
    <source>
        <dbReference type="EMBL" id="EFO88492.1"/>
    </source>
</evidence>
<dbReference type="PROSITE" id="PS51030">
    <property type="entry name" value="NUCLEAR_REC_DBD_2"/>
    <property type="match status" value="1"/>
</dbReference>
<dbReference type="GO" id="GO:0043565">
    <property type="term" value="F:sequence-specific DNA binding"/>
    <property type="evidence" value="ECO:0007669"/>
    <property type="project" value="InterPro"/>
</dbReference>
<evidence type="ECO:0000256" key="9">
    <source>
        <dbReference type="ARBA" id="ARBA00023242"/>
    </source>
</evidence>
<evidence type="ECO:0000256" key="8">
    <source>
        <dbReference type="ARBA" id="ARBA00023170"/>
    </source>
</evidence>
<dbReference type="CTD" id="9813190"/>
<dbReference type="PANTHER" id="PTHR45886">
    <property type="entry name" value="NUCLEAR HORMONE RECEPTOR FAMILY-RELATED-RELATED"/>
    <property type="match status" value="1"/>
</dbReference>
<evidence type="ECO:0000256" key="7">
    <source>
        <dbReference type="ARBA" id="ARBA00023163"/>
    </source>
</evidence>
<keyword evidence="9" id="KW-0539">Nucleus</keyword>
<evidence type="ECO:0000256" key="1">
    <source>
        <dbReference type="ARBA" id="ARBA00005993"/>
    </source>
</evidence>
<dbReference type="InParanoid" id="E3N7G4"/>
<evidence type="ECO:0000313" key="13">
    <source>
        <dbReference type="Proteomes" id="UP000008281"/>
    </source>
</evidence>
<dbReference type="GO" id="GO:0003700">
    <property type="term" value="F:DNA-binding transcription factor activity"/>
    <property type="evidence" value="ECO:0007669"/>
    <property type="project" value="InterPro"/>
</dbReference>
<evidence type="ECO:0000256" key="6">
    <source>
        <dbReference type="ARBA" id="ARBA00023125"/>
    </source>
</evidence>
<sequence>MTSSSSSIMISEESNTLQKLCAVCSRPASDFNYGVQSCNACKMFFRRHVVRTVPLRPCTGGESCYNLIPTVHECQCCRFQKCIQTGMTILTLLQKTDFHKTIQTLSEWNYNRNNTIFNCYPTDIDLTVCSIILGPVRYTPRAPYLDFQSWTYTSTVTTIDFMRKFPFLYFSKLQDQEILIKAYFVKVGSLCAAFRAYSEGNGFLTFPDGSDVLPPGVMSPDLEDLENRIRCRLVGKLTELQITMEEFLFMLVILITNPAIPNLSETGRILSSSYRNLYTSALFEYCMLTHQKYGPTRLTDLLSLSHVISKHYEDLNQYFVLLQLNNTVFQIKYIVREGLDLL</sequence>
<keyword evidence="2" id="KW-0479">Metal-binding</keyword>
<dbReference type="RefSeq" id="XP_003095658.2">
    <property type="nucleotide sequence ID" value="XM_003095610.2"/>
</dbReference>
<evidence type="ECO:0000259" key="11">
    <source>
        <dbReference type="PROSITE" id="PS51843"/>
    </source>
</evidence>
<dbReference type="InterPro" id="IPR013088">
    <property type="entry name" value="Znf_NHR/GATA"/>
</dbReference>
<dbReference type="Pfam" id="PF00105">
    <property type="entry name" value="zf-C4"/>
    <property type="match status" value="1"/>
</dbReference>
<dbReference type="SMART" id="SM00430">
    <property type="entry name" value="HOLI"/>
    <property type="match status" value="1"/>
</dbReference>
<organism evidence="13">
    <name type="scientific">Caenorhabditis remanei</name>
    <name type="common">Caenorhabditis vulgaris</name>
    <dbReference type="NCBI Taxonomy" id="31234"/>
    <lineage>
        <taxon>Eukaryota</taxon>
        <taxon>Metazoa</taxon>
        <taxon>Ecdysozoa</taxon>
        <taxon>Nematoda</taxon>
        <taxon>Chromadorea</taxon>
        <taxon>Rhabditida</taxon>
        <taxon>Rhabditina</taxon>
        <taxon>Rhabditomorpha</taxon>
        <taxon>Rhabditoidea</taxon>
        <taxon>Rhabditidae</taxon>
        <taxon>Peloderinae</taxon>
        <taxon>Caenorhabditis</taxon>
    </lineage>
</organism>
<reference evidence="12" key="1">
    <citation type="submission" date="2007-07" db="EMBL/GenBank/DDBJ databases">
        <title>PCAP assembly of the Caenorhabditis remanei genome.</title>
        <authorList>
            <consortium name="The Caenorhabditis remanei Sequencing Consortium"/>
            <person name="Wilson R.K."/>
        </authorList>
    </citation>
    <scope>NUCLEOTIDE SEQUENCE [LARGE SCALE GENOMIC DNA]</scope>
    <source>
        <strain evidence="12">PB4641</strain>
    </source>
</reference>
<dbReference type="PANTHER" id="PTHR45886:SF18">
    <property type="entry name" value="NR LBD DOMAIN-CONTAINING PROTEIN-RELATED"/>
    <property type="match status" value="1"/>
</dbReference>
<dbReference type="Proteomes" id="UP000008281">
    <property type="component" value="Unassembled WGS sequence"/>
</dbReference>
<dbReference type="EMBL" id="DS268547">
    <property type="protein sequence ID" value="EFO88492.1"/>
    <property type="molecule type" value="Genomic_DNA"/>
</dbReference>
<keyword evidence="4" id="KW-0862">Zinc</keyword>
<dbReference type="eggNOG" id="ENOG502THM8">
    <property type="taxonomic scope" value="Eukaryota"/>
</dbReference>
<evidence type="ECO:0000259" key="10">
    <source>
        <dbReference type="PROSITE" id="PS51030"/>
    </source>
</evidence>
<dbReference type="InterPro" id="IPR035500">
    <property type="entry name" value="NHR-like_dom_sf"/>
</dbReference>
<name>E3N7G4_CAERE</name>
<dbReference type="SMART" id="SM00399">
    <property type="entry name" value="ZnF_C4"/>
    <property type="match status" value="1"/>
</dbReference>
<dbReference type="Gene3D" id="3.30.50.10">
    <property type="entry name" value="Erythroid Transcription Factor GATA-1, subunit A"/>
    <property type="match status" value="1"/>
</dbReference>
<dbReference type="Gene3D" id="1.10.565.10">
    <property type="entry name" value="Retinoid X Receptor"/>
    <property type="match status" value="1"/>
</dbReference>
<gene>
    <name evidence="12" type="ORF">CRE_13044</name>
</gene>
<dbReference type="OrthoDB" id="10018779at2759"/>
<dbReference type="AlphaFoldDB" id="E3N7G4"/>
<protein>
    <submittedName>
        <fullName evidence="12">Uncharacterized protein</fullName>
    </submittedName>
</protein>
<dbReference type="GO" id="GO:0008270">
    <property type="term" value="F:zinc ion binding"/>
    <property type="evidence" value="ECO:0007669"/>
    <property type="project" value="UniProtKB-KW"/>
</dbReference>
<feature type="domain" description="Nuclear receptor" evidence="10">
    <location>
        <begin position="18"/>
        <end position="94"/>
    </location>
</feature>
<dbReference type="SUPFAM" id="SSF48508">
    <property type="entry name" value="Nuclear receptor ligand-binding domain"/>
    <property type="match status" value="1"/>
</dbReference>
<dbReference type="InterPro" id="IPR001628">
    <property type="entry name" value="Znf_hrmn_rcpt"/>
</dbReference>
<dbReference type="SUPFAM" id="SSF57716">
    <property type="entry name" value="Glucocorticoid receptor-like (DNA-binding domain)"/>
    <property type="match status" value="1"/>
</dbReference>
<dbReference type="OMA" id="NTIFNCY"/>
<dbReference type="KEGG" id="crq:GCK72_019663"/>
<evidence type="ECO:0000256" key="4">
    <source>
        <dbReference type="ARBA" id="ARBA00022833"/>
    </source>
</evidence>
<dbReference type="GeneID" id="9813190"/>
<proteinExistence type="inferred from homology"/>
<keyword evidence="6" id="KW-0238">DNA-binding</keyword>
<keyword evidence="3" id="KW-0863">Zinc-finger</keyword>
<evidence type="ECO:0000256" key="2">
    <source>
        <dbReference type="ARBA" id="ARBA00022723"/>
    </source>
</evidence>
<keyword evidence="7" id="KW-0804">Transcription</keyword>
<keyword evidence="5" id="KW-0805">Transcription regulation</keyword>
<feature type="domain" description="NR LBD" evidence="11">
    <location>
        <begin position="101"/>
        <end position="341"/>
    </location>
</feature>
<keyword evidence="13" id="KW-1185">Reference proteome</keyword>